<dbReference type="PANTHER" id="PTHR40392">
    <property type="entry name" value="2-PHOSPHO-L-LACTATE GUANYLYLTRANSFERASE"/>
    <property type="match status" value="1"/>
</dbReference>
<comment type="catalytic activity">
    <reaction evidence="5">
        <text>phosphoenolpyruvate + GTP + H(+) = enolpyruvoyl-2-diphospho-5'-guanosine + diphosphate</text>
        <dbReference type="Rhea" id="RHEA:30519"/>
        <dbReference type="ChEBI" id="CHEBI:15378"/>
        <dbReference type="ChEBI" id="CHEBI:33019"/>
        <dbReference type="ChEBI" id="CHEBI:37565"/>
        <dbReference type="ChEBI" id="CHEBI:58702"/>
        <dbReference type="ChEBI" id="CHEBI:143701"/>
        <dbReference type="EC" id="2.7.7.105"/>
    </reaction>
</comment>
<dbReference type="GO" id="GO:0052645">
    <property type="term" value="P:F420-0 metabolic process"/>
    <property type="evidence" value="ECO:0007669"/>
    <property type="project" value="UniProtKB-UniRule"/>
</dbReference>
<dbReference type="GO" id="GO:0043814">
    <property type="term" value="F:phospholactate guanylyltransferase activity"/>
    <property type="evidence" value="ECO:0007669"/>
    <property type="project" value="InterPro"/>
</dbReference>
<evidence type="ECO:0000256" key="1">
    <source>
        <dbReference type="ARBA" id="ARBA00022679"/>
    </source>
</evidence>
<dbReference type="HAMAP" id="MF_02114">
    <property type="entry name" value="CofC"/>
    <property type="match status" value="1"/>
</dbReference>
<dbReference type="RefSeq" id="WP_228460849.1">
    <property type="nucleotide sequence ID" value="NZ_BJOU01000002.1"/>
</dbReference>
<dbReference type="NCBIfam" id="TIGR03552">
    <property type="entry name" value="F420_cofC"/>
    <property type="match status" value="1"/>
</dbReference>
<keyword evidence="3 5" id="KW-0547">Nucleotide-binding</keyword>
<dbReference type="EC" id="2.7.7.105" evidence="5"/>
<evidence type="ECO:0000256" key="5">
    <source>
        <dbReference type="HAMAP-Rule" id="MF_02114"/>
    </source>
</evidence>
<evidence type="ECO:0000256" key="3">
    <source>
        <dbReference type="ARBA" id="ARBA00022741"/>
    </source>
</evidence>
<comment type="pathway">
    <text evidence="5">Cofactor biosynthesis; coenzyme F420 biosynthesis.</text>
</comment>
<gene>
    <name evidence="6" type="primary">cofC</name>
    <name evidence="5" type="synonym">fbiD</name>
    <name evidence="6" type="ORF">nbrc107697_24490</name>
</gene>
<evidence type="ECO:0000313" key="6">
    <source>
        <dbReference type="EMBL" id="GED98410.1"/>
    </source>
</evidence>
<feature type="binding site" evidence="5">
    <location>
        <position position="158"/>
    </location>
    <ligand>
        <name>phosphoenolpyruvate</name>
        <dbReference type="ChEBI" id="CHEBI:58702"/>
    </ligand>
</feature>
<accession>A0A7I9V010</accession>
<dbReference type="PANTHER" id="PTHR40392:SF1">
    <property type="entry name" value="2-PHOSPHO-L-LACTATE GUANYLYLTRANSFERASE"/>
    <property type="match status" value="1"/>
</dbReference>
<dbReference type="EMBL" id="BJOU01000002">
    <property type="protein sequence ID" value="GED98410.1"/>
    <property type="molecule type" value="Genomic_DNA"/>
</dbReference>
<evidence type="ECO:0000313" key="7">
    <source>
        <dbReference type="Proteomes" id="UP000444980"/>
    </source>
</evidence>
<dbReference type="InterPro" id="IPR029044">
    <property type="entry name" value="Nucleotide-diphossugar_trans"/>
</dbReference>
<comment type="caution">
    <text evidence="6">The sequence shown here is derived from an EMBL/GenBank/DDBJ whole genome shotgun (WGS) entry which is preliminary data.</text>
</comment>
<dbReference type="AlphaFoldDB" id="A0A7I9V010"/>
<dbReference type="Pfam" id="PF01983">
    <property type="entry name" value="CofC"/>
    <property type="match status" value="1"/>
</dbReference>
<keyword evidence="7" id="KW-1185">Reference proteome</keyword>
<sequence>MTWGAVLAVKPLSAAKSRLGGSDEDRGGLVLAMLDDVLAAVTAAGLVALVVTPDPEIASLAAGAGARAVGEPAGAAGLNAAFQHGQRALLERVSAVSSVVFLQADLPALTATQLRSALAAHTRLVETESAQSFVADSTGTGTAALLRPADLPDAPFFGSDSAAAHRRAGAHDLVARAAEAAGWTGLRRDVDTRADLADAARIGVGPATSRWLRARS</sequence>
<organism evidence="6 7">
    <name type="scientific">Gordonia crocea</name>
    <dbReference type="NCBI Taxonomy" id="589162"/>
    <lineage>
        <taxon>Bacteria</taxon>
        <taxon>Bacillati</taxon>
        <taxon>Actinomycetota</taxon>
        <taxon>Actinomycetes</taxon>
        <taxon>Mycobacteriales</taxon>
        <taxon>Gordoniaceae</taxon>
        <taxon>Gordonia</taxon>
    </lineage>
</organism>
<evidence type="ECO:0000256" key="4">
    <source>
        <dbReference type="ARBA" id="ARBA00023134"/>
    </source>
</evidence>
<name>A0A7I9V010_9ACTN</name>
<feature type="binding site" evidence="5">
    <location>
        <position position="161"/>
    </location>
    <ligand>
        <name>phosphoenolpyruvate</name>
        <dbReference type="ChEBI" id="CHEBI:58702"/>
    </ligand>
</feature>
<comment type="similarity">
    <text evidence="5">Belongs to the CofC family.</text>
</comment>
<dbReference type="GO" id="GO:0005525">
    <property type="term" value="F:GTP binding"/>
    <property type="evidence" value="ECO:0007669"/>
    <property type="project" value="UniProtKB-KW"/>
</dbReference>
<keyword evidence="1 5" id="KW-0808">Transferase</keyword>
<feature type="binding site" evidence="5">
    <location>
        <position position="142"/>
    </location>
    <ligand>
        <name>phosphoenolpyruvate</name>
        <dbReference type="ChEBI" id="CHEBI:58702"/>
    </ligand>
</feature>
<dbReference type="Gene3D" id="3.90.550.10">
    <property type="entry name" value="Spore Coat Polysaccharide Biosynthesis Protein SpsA, Chain A"/>
    <property type="match status" value="1"/>
</dbReference>
<evidence type="ECO:0000256" key="2">
    <source>
        <dbReference type="ARBA" id="ARBA00022695"/>
    </source>
</evidence>
<keyword evidence="2 5" id="KW-0548">Nucleotidyltransferase</keyword>
<comment type="function">
    <text evidence="5">Guanylyltransferase that catalyzes the activation of phosphoenolpyruvate (PEP) as enolpyruvoyl-2-diphospho-5'-guanosine, via the condensation of PEP with GTP. It is involved in the biosynthesis of coenzyme F420, a hydride carrier cofactor.</text>
</comment>
<dbReference type="SUPFAM" id="SSF53448">
    <property type="entry name" value="Nucleotide-diphospho-sugar transferases"/>
    <property type="match status" value="1"/>
</dbReference>
<keyword evidence="4 5" id="KW-0342">GTP-binding</keyword>
<reference evidence="7" key="1">
    <citation type="submission" date="2019-06" db="EMBL/GenBank/DDBJ databases">
        <title>Gordonia isolated from sludge of a wastewater treatment plant.</title>
        <authorList>
            <person name="Tamura T."/>
            <person name="Aoyama K."/>
            <person name="Kang Y."/>
            <person name="Saito S."/>
            <person name="Akiyama N."/>
            <person name="Yazawa K."/>
            <person name="Gonoi T."/>
            <person name="Mikami Y."/>
        </authorList>
    </citation>
    <scope>NUCLEOTIDE SEQUENCE [LARGE SCALE GENOMIC DNA]</scope>
    <source>
        <strain evidence="7">NBRC 107697</strain>
    </source>
</reference>
<dbReference type="InterPro" id="IPR002835">
    <property type="entry name" value="CofC"/>
</dbReference>
<proteinExistence type="inferred from homology"/>
<dbReference type="UniPathway" id="UPA00071"/>
<dbReference type="Proteomes" id="UP000444980">
    <property type="component" value="Unassembled WGS sequence"/>
</dbReference>
<protein>
    <recommendedName>
        <fullName evidence="5">Phosphoenolpyruvate guanylyltransferase</fullName>
        <shortName evidence="5">PEP guanylyltransferase</shortName>
        <ecNumber evidence="5">2.7.7.105</ecNumber>
    </recommendedName>
</protein>